<evidence type="ECO:0000313" key="3">
    <source>
        <dbReference type="Proteomes" id="UP000002964"/>
    </source>
</evidence>
<keyword evidence="3" id="KW-1185">Reference proteome</keyword>
<dbReference type="Proteomes" id="UP000002964">
    <property type="component" value="Unassembled WGS sequence"/>
</dbReference>
<reference evidence="2 3" key="2">
    <citation type="submission" date="2011-11" db="EMBL/GenBank/DDBJ databases">
        <authorList>
            <consortium name="US DOE Joint Genome Institute"/>
            <person name="Lucas S."/>
            <person name="Han J."/>
            <person name="Lapidus A."/>
            <person name="Cheng J.-F."/>
            <person name="Goodwin L."/>
            <person name="Pitluck S."/>
            <person name="Peters L."/>
            <person name="Ovchinnikova G."/>
            <person name="Zhang X."/>
            <person name="Detter J.C."/>
            <person name="Han C."/>
            <person name="Tapia R."/>
            <person name="Land M."/>
            <person name="Hauser L."/>
            <person name="Kyrpides N."/>
            <person name="Ivanova N."/>
            <person name="Pagani I."/>
            <person name="Vogl K."/>
            <person name="Liu Z."/>
            <person name="Overmann J."/>
            <person name="Frigaard N.-U."/>
            <person name="Bryant D."/>
            <person name="Woyke T."/>
        </authorList>
    </citation>
    <scope>NUCLEOTIDE SEQUENCE [LARGE SCALE GENOMIC DNA]</scope>
    <source>
        <strain evidence="2 3">970</strain>
    </source>
</reference>
<sequence>MSSLLEDPIAIVRYPIFFLPASFVVLSLATWIGASHLQGLRAQIAEIREDYRVVEGATLTLLALIIGFTFSMALDRYDQRKNLESDEANAFGTEYLRADLLPDADGARARELMVKYLDQRILHYRTRDEQSLAQINFETSRLQSALWAVVVKPAEAQPTPIMALAVNGMNDLLNTQGYTQAAWVNRIPLAAWALMASIAMCSALLVGLGSGGTRSPSHAHFILPLVISIAFFLIADIDSPRRGMIQVQPQNLMSLADSLKIP</sequence>
<dbReference type="Pfam" id="PF14023">
    <property type="entry name" value="Bestrophin-like"/>
    <property type="match status" value="1"/>
</dbReference>
<dbReference type="STRING" id="631362.Thi970DRAFT_03172"/>
<keyword evidence="1" id="KW-0472">Membrane</keyword>
<dbReference type="AlphaFoldDB" id="H8Z5V8"/>
<keyword evidence="1" id="KW-1133">Transmembrane helix</keyword>
<evidence type="ECO:0000313" key="2">
    <source>
        <dbReference type="EMBL" id="EIC19592.1"/>
    </source>
</evidence>
<reference evidence="3" key="1">
    <citation type="submission" date="2011-06" db="EMBL/GenBank/DDBJ databases">
        <authorList>
            <consortium name="US DOE Joint Genome Institute (JGI-PGF)"/>
            <person name="Lucas S."/>
            <person name="Han J."/>
            <person name="Lapidus A."/>
            <person name="Cheng J.-F."/>
            <person name="Goodwin L."/>
            <person name="Pitluck S."/>
            <person name="Peters L."/>
            <person name="Land M.L."/>
            <person name="Hauser L."/>
            <person name="Vogl K."/>
            <person name="Liu Z."/>
            <person name="Overmann J."/>
            <person name="Frigaard N.-U."/>
            <person name="Bryant D.A."/>
            <person name="Woyke T.J."/>
        </authorList>
    </citation>
    <scope>NUCLEOTIDE SEQUENCE [LARGE SCALE GENOMIC DNA]</scope>
    <source>
        <strain evidence="3">970</strain>
    </source>
</reference>
<feature type="transmembrane region" description="Helical" evidence="1">
    <location>
        <begin position="189"/>
        <end position="211"/>
    </location>
</feature>
<keyword evidence="1" id="KW-0812">Transmembrane</keyword>
<feature type="transmembrane region" description="Helical" evidence="1">
    <location>
        <begin position="217"/>
        <end position="235"/>
    </location>
</feature>
<dbReference type="eggNOG" id="ENOG502Z8P1">
    <property type="taxonomic scope" value="Bacteria"/>
</dbReference>
<evidence type="ECO:0000256" key="1">
    <source>
        <dbReference type="SAM" id="Phobius"/>
    </source>
</evidence>
<dbReference type="EMBL" id="JH603170">
    <property type="protein sequence ID" value="EIC19592.1"/>
    <property type="molecule type" value="Genomic_DNA"/>
</dbReference>
<evidence type="ECO:0008006" key="4">
    <source>
        <dbReference type="Google" id="ProtNLM"/>
    </source>
</evidence>
<feature type="transmembrane region" description="Helical" evidence="1">
    <location>
        <begin position="12"/>
        <end position="33"/>
    </location>
</feature>
<gene>
    <name evidence="2" type="ORF">Thi970DRAFT_03172</name>
</gene>
<dbReference type="InterPro" id="IPR025333">
    <property type="entry name" value="DUF4239"/>
</dbReference>
<feature type="transmembrane region" description="Helical" evidence="1">
    <location>
        <begin position="53"/>
        <end position="74"/>
    </location>
</feature>
<protein>
    <recommendedName>
        <fullName evidence="4">DUF4239 domain-containing protein</fullName>
    </recommendedName>
</protein>
<organism evidence="2 3">
    <name type="scientific">Thiorhodovibrio frisius</name>
    <dbReference type="NCBI Taxonomy" id="631362"/>
    <lineage>
        <taxon>Bacteria</taxon>
        <taxon>Pseudomonadati</taxon>
        <taxon>Pseudomonadota</taxon>
        <taxon>Gammaproteobacteria</taxon>
        <taxon>Chromatiales</taxon>
        <taxon>Chromatiaceae</taxon>
        <taxon>Thiorhodovibrio</taxon>
    </lineage>
</organism>
<dbReference type="HOGENOM" id="CLU_086345_1_0_6"/>
<proteinExistence type="predicted"/>
<name>H8Z5V8_9GAMM</name>
<accession>H8Z5V8</accession>